<evidence type="ECO:0000313" key="3">
    <source>
        <dbReference type="EMBL" id="RGP67032.1"/>
    </source>
</evidence>
<gene>
    <name evidence="3" type="ORF">FLONG3_8690</name>
</gene>
<evidence type="ECO:0000256" key="2">
    <source>
        <dbReference type="SAM" id="MobiDB-lite"/>
    </source>
</evidence>
<evidence type="ECO:0000313" key="4">
    <source>
        <dbReference type="Proteomes" id="UP000266234"/>
    </source>
</evidence>
<accession>A0A395S4J7</accession>
<organism evidence="3 4">
    <name type="scientific">Fusarium longipes</name>
    <dbReference type="NCBI Taxonomy" id="694270"/>
    <lineage>
        <taxon>Eukaryota</taxon>
        <taxon>Fungi</taxon>
        <taxon>Dikarya</taxon>
        <taxon>Ascomycota</taxon>
        <taxon>Pezizomycotina</taxon>
        <taxon>Sordariomycetes</taxon>
        <taxon>Hypocreomycetidae</taxon>
        <taxon>Hypocreales</taxon>
        <taxon>Nectriaceae</taxon>
        <taxon>Fusarium</taxon>
    </lineage>
</organism>
<feature type="coiled-coil region" evidence="1">
    <location>
        <begin position="258"/>
        <end position="325"/>
    </location>
</feature>
<keyword evidence="1" id="KW-0175">Coiled coil</keyword>
<feature type="region of interest" description="Disordered" evidence="2">
    <location>
        <begin position="123"/>
        <end position="173"/>
    </location>
</feature>
<feature type="compositionally biased region" description="Acidic residues" evidence="2">
    <location>
        <begin position="146"/>
        <end position="157"/>
    </location>
</feature>
<protein>
    <submittedName>
        <fullName evidence="3">Uncharacterized protein</fullName>
    </submittedName>
</protein>
<dbReference type="EMBL" id="PXOG01000212">
    <property type="protein sequence ID" value="RGP67032.1"/>
    <property type="molecule type" value="Genomic_DNA"/>
</dbReference>
<dbReference type="OrthoDB" id="5099597at2759"/>
<name>A0A395S4J7_9HYPO</name>
<evidence type="ECO:0000256" key="1">
    <source>
        <dbReference type="SAM" id="Coils"/>
    </source>
</evidence>
<proteinExistence type="predicted"/>
<keyword evidence="4" id="KW-1185">Reference proteome</keyword>
<dbReference type="AlphaFoldDB" id="A0A395S4J7"/>
<dbReference type="Proteomes" id="UP000266234">
    <property type="component" value="Unassembled WGS sequence"/>
</dbReference>
<comment type="caution">
    <text evidence="3">The sequence shown here is derived from an EMBL/GenBank/DDBJ whole genome shotgun (WGS) entry which is preliminary data.</text>
</comment>
<feature type="region of interest" description="Disordered" evidence="2">
    <location>
        <begin position="204"/>
        <end position="227"/>
    </location>
</feature>
<sequence>MRGACPDIPAPYHRVKNDRVRRAFKRVYRTSQLWPWELLPSHFEPRPEDWNINCSENFSLVVNLVCQDGSCISLDELRDFLVDSDEKRCQLQDESAGLPASFSRDCKAARAWILATQNDSKLARKVSDTIQKPESTKQPVNTSPNEEIDDSEDESDTDILNTPNDFSRPGQNYKIHARQSITLAEPETYNASVRSLIKQGPPLKLQQSVPVKRSRRTAGLDGGWDTEPQAEINSQYVNTDVEMSRTDASHRILINGMIQALEKSIESSEILKRSFQDELKERQHTIKHPREMDMDQARELAVRLIREAQEQLKKAECAMEARAEMVTQFGDECPESYHDDFNDSIQQVMAAARKEGRAKKYLEELEDGRKDDDEKYSDALVRIQSLVGSIDEYGQRIAKDARATKVLYARLAALDIAECHSFDAVPDETLEMFRSSANTVLKYVNKPISDM</sequence>
<feature type="compositionally biased region" description="Polar residues" evidence="2">
    <location>
        <begin position="128"/>
        <end position="145"/>
    </location>
</feature>
<reference evidence="3 4" key="1">
    <citation type="journal article" date="2018" name="PLoS Pathog.">
        <title>Evolution of structural diversity of trichothecenes, a family of toxins produced by plant pathogenic and entomopathogenic fungi.</title>
        <authorList>
            <person name="Proctor R.H."/>
            <person name="McCormick S.P."/>
            <person name="Kim H.S."/>
            <person name="Cardoza R.E."/>
            <person name="Stanley A.M."/>
            <person name="Lindo L."/>
            <person name="Kelly A."/>
            <person name="Brown D.W."/>
            <person name="Lee T."/>
            <person name="Vaughan M.M."/>
            <person name="Alexander N.J."/>
            <person name="Busman M."/>
            <person name="Gutierrez S."/>
        </authorList>
    </citation>
    <scope>NUCLEOTIDE SEQUENCE [LARGE SCALE GENOMIC DNA]</scope>
    <source>
        <strain evidence="3 4">NRRL 20695</strain>
    </source>
</reference>